<dbReference type="KEGG" id="bmor:134201547"/>
<keyword evidence="4 5" id="KW-0238">DNA-binding</keyword>
<keyword evidence="3" id="KW-0862">Zinc</keyword>
<dbReference type="GO" id="GO:0008270">
    <property type="term" value="F:zinc ion binding"/>
    <property type="evidence" value="ECO:0007669"/>
    <property type="project" value="UniProtKB-KW"/>
</dbReference>
<dbReference type="InterPro" id="IPR048366">
    <property type="entry name" value="TNP-like_GBD"/>
</dbReference>
<evidence type="ECO:0000256" key="4">
    <source>
        <dbReference type="ARBA" id="ARBA00023125"/>
    </source>
</evidence>
<dbReference type="EnsemblMetazoa" id="XM_038021441.1">
    <property type="protein sequence ID" value="XP_037877369.1"/>
    <property type="gene ID" value="LOC119630910"/>
</dbReference>
<name>A0A8R2LV78_BOMMO</name>
<dbReference type="GeneID" id="119630931"/>
<evidence type="ECO:0000256" key="5">
    <source>
        <dbReference type="PROSITE-ProRule" id="PRU00309"/>
    </source>
</evidence>
<dbReference type="InterPro" id="IPR006612">
    <property type="entry name" value="THAP_Znf"/>
</dbReference>
<evidence type="ECO:0000256" key="6">
    <source>
        <dbReference type="SAM" id="MobiDB-lite"/>
    </source>
</evidence>
<sequence>MPDTHRTCEVCGIKERHLTEKRFFARFPLDVNRCKQWVKMVGKEDLAYLQVHMLHDLKHVCEAHFSRRDFTKSKKRLKKRAVPKLNLTLPPLRDEILLQFLQLNSQADVTPQGQFEVQAVPSALMPASSSQPSGLEKTDVTPQGQFEVQAVPCTSMPTSSSQSSSLEKNVTKGSQRKESESQIRKRKLEDVDVTPRKRKLLSELRKTKCTLASLKKSAKLIDNLSSEFLKEIVTSALINQKRKSQGKRWTIKNKISALAIFKRSPKAYRYLRYLAPFPSIKTLQKLMKKIPVEPGLNTAVLDHLKKLAPIKKIRAKLCSLVFDEIALKERLTYSEATDKVEGFIDYGYERKDELANHALVFMLQGIGRKIKQPLAFYFIRGTVSSEKLAVLIKDIIKEITNSGFQVLSTICDQAPTNMGALSLLKEWNNGGHNYFEFENKKIYIIYDIPHLLKSLRNNFLKQGFLKMGELKGQWSHLVEVEERNRNFLYLSKLKSTHVQPKYRAKMKVKYAAQIFSQTVAAVLKLLATNVENVHRSDEILQTALLIEKFNKLFDYTNGPSGHADVKKGIRENVSAKTDHLAVWTEYRKQLSTLTFFNHNGVEAKNVKCVQGYIISLKSLRDIWLEVQDLGYKYLNLRQLNQDALENLFGLIRQHGQTNKHPTCSTFIAAMKTSIISGLTAPHSKNSNCEEDKKELMTDFHDLVFGFKDEDDQGQDINESPSHVSTENENEEDNPVLSIPEEEEYKEIVCDLAKISNQPVVYISGYLASVILKKNDCQVCRETLTVADPEENKIYDLIKLREWWQDKKCLTYPSLQLCQTVHTAVTNFEQFCIPNLHNNNICQWTITIFYSNCNTEWLCINHRQQMSDLLFTKLALMLIRRQCQIINLKQVSKEEDLADANKRGQQYGVSR</sequence>
<dbReference type="Proteomes" id="UP000005204">
    <property type="component" value="Unassembled WGS sequence"/>
</dbReference>
<dbReference type="Pfam" id="PF21787">
    <property type="entry name" value="TNP-like_RNaseH_N"/>
    <property type="match status" value="1"/>
</dbReference>
<feature type="compositionally biased region" description="Basic and acidic residues" evidence="6">
    <location>
        <begin position="175"/>
        <end position="187"/>
    </location>
</feature>
<keyword evidence="1" id="KW-0479">Metal-binding</keyword>
<feature type="region of interest" description="Disordered" evidence="6">
    <location>
        <begin position="709"/>
        <end position="734"/>
    </location>
</feature>
<dbReference type="SUPFAM" id="SSF57716">
    <property type="entry name" value="Glucocorticoid receptor-like (DNA-binding domain)"/>
    <property type="match status" value="1"/>
</dbReference>
<dbReference type="Pfam" id="PF21788">
    <property type="entry name" value="TNP-like_GBD"/>
    <property type="match status" value="1"/>
</dbReference>
<dbReference type="EnsemblMetazoa" id="XM_038021470.1">
    <property type="protein sequence ID" value="XP_037877398.1"/>
    <property type="gene ID" value="LOC119630931"/>
</dbReference>
<dbReference type="PROSITE" id="PS50950">
    <property type="entry name" value="ZF_THAP"/>
    <property type="match status" value="1"/>
</dbReference>
<dbReference type="EnsemblMetazoa" id="XM_038011154.1">
    <property type="protein sequence ID" value="XP_037867082.1"/>
    <property type="gene ID" value="LOC119628546"/>
</dbReference>
<keyword evidence="2 5" id="KW-0863">Zinc-finger</keyword>
<dbReference type="RefSeq" id="XP_062532611.1">
    <property type="nucleotide sequence ID" value="XM_062676627.1"/>
</dbReference>
<reference evidence="9" key="1">
    <citation type="journal article" date="2008" name="Insect Biochem. Mol. Biol.">
        <title>The genome of a lepidopteran model insect, the silkworm Bombyx mori.</title>
        <authorList>
            <consortium name="International Silkworm Genome Consortium"/>
        </authorList>
    </citation>
    <scope>NUCLEOTIDE SEQUENCE [LARGE SCALE GENOMIC DNA]</scope>
    <source>
        <strain evidence="9">p50T</strain>
    </source>
</reference>
<feature type="domain" description="THAP-type" evidence="7">
    <location>
        <begin position="1"/>
        <end position="86"/>
    </location>
</feature>
<evidence type="ECO:0000313" key="9">
    <source>
        <dbReference type="Proteomes" id="UP000005204"/>
    </source>
</evidence>
<dbReference type="PANTHER" id="PTHR47577:SF2">
    <property type="entry name" value="THAP DOMAIN CONTAINING 9"/>
    <property type="match status" value="1"/>
</dbReference>
<proteinExistence type="predicted"/>
<dbReference type="RefSeq" id="XP_037877398.1">
    <property type="nucleotide sequence ID" value="XM_038021470.2"/>
</dbReference>
<feature type="compositionally biased region" description="Polar residues" evidence="6">
    <location>
        <begin position="714"/>
        <end position="726"/>
    </location>
</feature>
<evidence type="ECO:0000256" key="1">
    <source>
        <dbReference type="ARBA" id="ARBA00022723"/>
    </source>
</evidence>
<evidence type="ECO:0000259" key="7">
    <source>
        <dbReference type="PROSITE" id="PS50950"/>
    </source>
</evidence>
<dbReference type="InterPro" id="IPR048365">
    <property type="entry name" value="TNP-like_RNaseH_N"/>
</dbReference>
<dbReference type="KEGG" id="bmor:119630429"/>
<keyword evidence="9" id="KW-1185">Reference proteome</keyword>
<dbReference type="Pfam" id="PF05485">
    <property type="entry name" value="THAP"/>
    <property type="match status" value="1"/>
</dbReference>
<dbReference type="InterPro" id="IPR048367">
    <property type="entry name" value="TNP-like_RNaseH_C"/>
</dbReference>
<dbReference type="PANTHER" id="PTHR47577">
    <property type="entry name" value="THAP DOMAIN-CONTAINING PROTEIN 6"/>
    <property type="match status" value="1"/>
</dbReference>
<dbReference type="GeneID" id="119628546"/>
<dbReference type="GeneID" id="134201547"/>
<dbReference type="RefSeq" id="XP_037875753.2">
    <property type="nucleotide sequence ID" value="XM_038019825.2"/>
</dbReference>
<dbReference type="KEGG" id="bmor:119628546"/>
<dbReference type="SMART" id="SM00692">
    <property type="entry name" value="DM3"/>
    <property type="match status" value="1"/>
</dbReference>
<feature type="region of interest" description="Disordered" evidence="6">
    <location>
        <begin position="154"/>
        <end position="187"/>
    </location>
</feature>
<evidence type="ECO:0000256" key="2">
    <source>
        <dbReference type="ARBA" id="ARBA00022771"/>
    </source>
</evidence>
<protein>
    <recommendedName>
        <fullName evidence="7">THAP-type domain-containing protein</fullName>
    </recommendedName>
</protein>
<organism evidence="8 9">
    <name type="scientific">Bombyx mori</name>
    <name type="common">Silk moth</name>
    <dbReference type="NCBI Taxonomy" id="7091"/>
    <lineage>
        <taxon>Eukaryota</taxon>
        <taxon>Metazoa</taxon>
        <taxon>Ecdysozoa</taxon>
        <taxon>Arthropoda</taxon>
        <taxon>Hexapoda</taxon>
        <taxon>Insecta</taxon>
        <taxon>Pterygota</taxon>
        <taxon>Neoptera</taxon>
        <taxon>Endopterygota</taxon>
        <taxon>Lepidoptera</taxon>
        <taxon>Glossata</taxon>
        <taxon>Ditrysia</taxon>
        <taxon>Bombycoidea</taxon>
        <taxon>Bombycidae</taxon>
        <taxon>Bombycinae</taxon>
        <taxon>Bombyx</taxon>
    </lineage>
</organism>
<accession>A0A8R2LV78</accession>
<evidence type="ECO:0000313" key="8">
    <source>
        <dbReference type="EnsemblMetazoa" id="XP_037867082.1"/>
    </source>
</evidence>
<reference evidence="8" key="2">
    <citation type="submission" date="2022-06" db="UniProtKB">
        <authorList>
            <consortium name="EnsemblMetazoa"/>
        </authorList>
    </citation>
    <scope>IDENTIFICATION</scope>
    <source>
        <strain evidence="8">p50T (Dazao)</strain>
    </source>
</reference>
<dbReference type="GeneID" id="119630429"/>
<dbReference type="RefSeq" id="XP_037867082.1">
    <property type="nucleotide sequence ID" value="XM_038011154.2"/>
</dbReference>
<evidence type="ECO:0000256" key="3">
    <source>
        <dbReference type="ARBA" id="ARBA00022833"/>
    </source>
</evidence>
<dbReference type="KEGG" id="bmor:119630931"/>
<dbReference type="SMART" id="SM00980">
    <property type="entry name" value="THAP"/>
    <property type="match status" value="1"/>
</dbReference>
<dbReference type="Pfam" id="PF21789">
    <property type="entry name" value="TNP-like_RNaseH_C"/>
    <property type="match status" value="1"/>
</dbReference>
<dbReference type="AlphaFoldDB" id="A0A8R2LV78"/>
<dbReference type="GO" id="GO:0003677">
    <property type="term" value="F:DNA binding"/>
    <property type="evidence" value="ECO:0007669"/>
    <property type="project" value="UniProtKB-UniRule"/>
</dbReference>